<sequence length="167" mass="19324">MKQYADRRSEREFTVGDMVYLKLQPCRQASWALRKNFKLTARFYGTYQVIAKVGPVACKLQLTSDLIVHPVFHVSLLKMKVGDQTIIIQDLPSFSEDYVTIMPEAVLKTRSILRNGKRFQQGLIKWCNLPLEEATWEDQHFIFKQFPEFRSSWGQEESSGEGIVTSS</sequence>
<gene>
    <name evidence="1" type="ORF">MANES_14G153850v8</name>
</gene>
<name>A0ACB7GH20_MANES</name>
<proteinExistence type="predicted"/>
<comment type="caution">
    <text evidence="1">The sequence shown here is derived from an EMBL/GenBank/DDBJ whole genome shotgun (WGS) entry which is preliminary data.</text>
</comment>
<accession>A0ACB7GH20</accession>
<dbReference type="Proteomes" id="UP000091857">
    <property type="component" value="Chromosome 14"/>
</dbReference>
<keyword evidence="2" id="KW-1185">Reference proteome</keyword>
<reference evidence="2" key="1">
    <citation type="journal article" date="2016" name="Nat. Biotechnol.">
        <title>Sequencing wild and cultivated cassava and related species reveals extensive interspecific hybridization and genetic diversity.</title>
        <authorList>
            <person name="Bredeson J.V."/>
            <person name="Lyons J.B."/>
            <person name="Prochnik S.E."/>
            <person name="Wu G.A."/>
            <person name="Ha C.M."/>
            <person name="Edsinger-Gonzales E."/>
            <person name="Grimwood J."/>
            <person name="Schmutz J."/>
            <person name="Rabbi I.Y."/>
            <person name="Egesi C."/>
            <person name="Nauluvula P."/>
            <person name="Lebot V."/>
            <person name="Ndunguru J."/>
            <person name="Mkamilo G."/>
            <person name="Bart R.S."/>
            <person name="Setter T.L."/>
            <person name="Gleadow R.M."/>
            <person name="Kulakow P."/>
            <person name="Ferguson M.E."/>
            <person name="Rounsley S."/>
            <person name="Rokhsar D.S."/>
        </authorList>
    </citation>
    <scope>NUCLEOTIDE SEQUENCE [LARGE SCALE GENOMIC DNA]</scope>
    <source>
        <strain evidence="2">cv. AM560-2</strain>
    </source>
</reference>
<dbReference type="EMBL" id="CM004400">
    <property type="protein sequence ID" value="KAG8639537.1"/>
    <property type="molecule type" value="Genomic_DNA"/>
</dbReference>
<organism evidence="1 2">
    <name type="scientific">Manihot esculenta</name>
    <name type="common">Cassava</name>
    <name type="synonym">Jatropha manihot</name>
    <dbReference type="NCBI Taxonomy" id="3983"/>
    <lineage>
        <taxon>Eukaryota</taxon>
        <taxon>Viridiplantae</taxon>
        <taxon>Streptophyta</taxon>
        <taxon>Embryophyta</taxon>
        <taxon>Tracheophyta</taxon>
        <taxon>Spermatophyta</taxon>
        <taxon>Magnoliopsida</taxon>
        <taxon>eudicotyledons</taxon>
        <taxon>Gunneridae</taxon>
        <taxon>Pentapetalae</taxon>
        <taxon>rosids</taxon>
        <taxon>fabids</taxon>
        <taxon>Malpighiales</taxon>
        <taxon>Euphorbiaceae</taxon>
        <taxon>Crotonoideae</taxon>
        <taxon>Manihoteae</taxon>
        <taxon>Manihot</taxon>
    </lineage>
</organism>
<evidence type="ECO:0000313" key="2">
    <source>
        <dbReference type="Proteomes" id="UP000091857"/>
    </source>
</evidence>
<protein>
    <submittedName>
        <fullName evidence="1">Uncharacterized protein</fullName>
    </submittedName>
</protein>
<evidence type="ECO:0000313" key="1">
    <source>
        <dbReference type="EMBL" id="KAG8639537.1"/>
    </source>
</evidence>